<evidence type="ECO:0000313" key="1">
    <source>
        <dbReference type="EMBL" id="KAI7998809.1"/>
    </source>
</evidence>
<protein>
    <submittedName>
        <fullName evidence="1">Uncharacterized protein</fullName>
    </submittedName>
</protein>
<reference evidence="1 2" key="1">
    <citation type="journal article" date="2022" name="Plant J.">
        <title>Chromosome-level genome of Camellia lanceoleosa provides a valuable resource for understanding genome evolution and self-incompatibility.</title>
        <authorList>
            <person name="Gong W."/>
            <person name="Xiao S."/>
            <person name="Wang L."/>
            <person name="Liao Z."/>
            <person name="Chang Y."/>
            <person name="Mo W."/>
            <person name="Hu G."/>
            <person name="Li W."/>
            <person name="Zhao G."/>
            <person name="Zhu H."/>
            <person name="Hu X."/>
            <person name="Ji K."/>
            <person name="Xiang X."/>
            <person name="Song Q."/>
            <person name="Yuan D."/>
            <person name="Jin S."/>
            <person name="Zhang L."/>
        </authorList>
    </citation>
    <scope>NUCLEOTIDE SEQUENCE [LARGE SCALE GENOMIC DNA]</scope>
    <source>
        <strain evidence="1">SQ_2022a</strain>
    </source>
</reference>
<evidence type="ECO:0000313" key="2">
    <source>
        <dbReference type="Proteomes" id="UP001060215"/>
    </source>
</evidence>
<dbReference type="Proteomes" id="UP001060215">
    <property type="component" value="Chromosome 10"/>
</dbReference>
<organism evidence="1 2">
    <name type="scientific">Camellia lanceoleosa</name>
    <dbReference type="NCBI Taxonomy" id="1840588"/>
    <lineage>
        <taxon>Eukaryota</taxon>
        <taxon>Viridiplantae</taxon>
        <taxon>Streptophyta</taxon>
        <taxon>Embryophyta</taxon>
        <taxon>Tracheophyta</taxon>
        <taxon>Spermatophyta</taxon>
        <taxon>Magnoliopsida</taxon>
        <taxon>eudicotyledons</taxon>
        <taxon>Gunneridae</taxon>
        <taxon>Pentapetalae</taxon>
        <taxon>asterids</taxon>
        <taxon>Ericales</taxon>
        <taxon>Theaceae</taxon>
        <taxon>Camellia</taxon>
    </lineage>
</organism>
<proteinExistence type="predicted"/>
<sequence length="89" mass="10328">MSHDDDLEAVLDQIYGFNYAFNQFQMRYKNLSLFDSFSLGHRGATSIDSWVLIWEISQILDGVELGLRCLFFLQAKSQSLIQYHYIPTG</sequence>
<accession>A0ACC0GE18</accession>
<gene>
    <name evidence="1" type="ORF">LOK49_LG10G01781</name>
</gene>
<name>A0ACC0GE18_9ERIC</name>
<dbReference type="EMBL" id="CM045767">
    <property type="protein sequence ID" value="KAI7998809.1"/>
    <property type="molecule type" value="Genomic_DNA"/>
</dbReference>
<comment type="caution">
    <text evidence="1">The sequence shown here is derived from an EMBL/GenBank/DDBJ whole genome shotgun (WGS) entry which is preliminary data.</text>
</comment>
<keyword evidence="2" id="KW-1185">Reference proteome</keyword>